<proteinExistence type="predicted"/>
<evidence type="ECO:0000313" key="3">
    <source>
        <dbReference type="Proteomes" id="UP000177382"/>
    </source>
</evidence>
<dbReference type="InterPro" id="IPR025714">
    <property type="entry name" value="Methyltranfer_dom"/>
</dbReference>
<dbReference type="PANTHER" id="PTHR43591">
    <property type="entry name" value="METHYLTRANSFERASE"/>
    <property type="match status" value="1"/>
</dbReference>
<evidence type="ECO:0000259" key="1">
    <source>
        <dbReference type="Pfam" id="PF13847"/>
    </source>
</evidence>
<dbReference type="Proteomes" id="UP000177382">
    <property type="component" value="Unassembled WGS sequence"/>
</dbReference>
<dbReference type="AlphaFoldDB" id="A0A1F7XK91"/>
<sequence>MKKYKDFNYEKVLYSNLFFQPKIYETGSIFYRYLVKQLGNIPIKKNVRLLDIACGAGELSKRISEKFPEIEYWACDISQASIKLAKSNPGNIKFFVTDAEKLKAKSNFFDIVIMNSVLDHLNNPKKAIKEVFRVLKTGGTYISGTPIEADMANIHGFFSKFKDFRKFRYEYLGHIHAFTRASLKKMIEGGGFRVKKIDYSWFYFSQLIDILYYPLLKILGRGPEFSMNEFGKKRNKINNVFVKYTRYFLGIIENVEDIITAKIPIGFFEYIVAYKNSN</sequence>
<organism evidence="2 3">
    <name type="scientific">Candidatus Woesebacteria bacterium RBG_16_42_24</name>
    <dbReference type="NCBI Taxonomy" id="1802485"/>
    <lineage>
        <taxon>Bacteria</taxon>
        <taxon>Candidatus Woeseibacteriota</taxon>
    </lineage>
</organism>
<reference evidence="2 3" key="1">
    <citation type="journal article" date="2016" name="Nat. Commun.">
        <title>Thousands of microbial genomes shed light on interconnected biogeochemical processes in an aquifer system.</title>
        <authorList>
            <person name="Anantharaman K."/>
            <person name="Brown C.T."/>
            <person name="Hug L.A."/>
            <person name="Sharon I."/>
            <person name="Castelle C.J."/>
            <person name="Probst A.J."/>
            <person name="Thomas B.C."/>
            <person name="Singh A."/>
            <person name="Wilkins M.J."/>
            <person name="Karaoz U."/>
            <person name="Brodie E.L."/>
            <person name="Williams K.H."/>
            <person name="Hubbard S.S."/>
            <person name="Banfield J.F."/>
        </authorList>
    </citation>
    <scope>NUCLEOTIDE SEQUENCE [LARGE SCALE GENOMIC DNA]</scope>
</reference>
<dbReference type="Pfam" id="PF13847">
    <property type="entry name" value="Methyltransf_31"/>
    <property type="match status" value="1"/>
</dbReference>
<accession>A0A1F7XK91</accession>
<dbReference type="EMBL" id="MGFX01000005">
    <property type="protein sequence ID" value="OGM15464.1"/>
    <property type="molecule type" value="Genomic_DNA"/>
</dbReference>
<name>A0A1F7XK91_9BACT</name>
<dbReference type="STRING" id="1802485.A2V97_00570"/>
<protein>
    <recommendedName>
        <fullName evidence="1">Methyltransferase domain-containing protein</fullName>
    </recommendedName>
</protein>
<evidence type="ECO:0000313" key="2">
    <source>
        <dbReference type="EMBL" id="OGM15464.1"/>
    </source>
</evidence>
<gene>
    <name evidence="2" type="ORF">A2V97_00570</name>
</gene>
<dbReference type="GO" id="GO:0008168">
    <property type="term" value="F:methyltransferase activity"/>
    <property type="evidence" value="ECO:0007669"/>
    <property type="project" value="TreeGrafter"/>
</dbReference>
<dbReference type="SUPFAM" id="SSF53335">
    <property type="entry name" value="S-adenosyl-L-methionine-dependent methyltransferases"/>
    <property type="match status" value="1"/>
</dbReference>
<dbReference type="PANTHER" id="PTHR43591:SF24">
    <property type="entry name" value="2-METHOXY-6-POLYPRENYL-1,4-BENZOQUINOL METHYLASE, MITOCHONDRIAL"/>
    <property type="match status" value="1"/>
</dbReference>
<dbReference type="CDD" id="cd02440">
    <property type="entry name" value="AdoMet_MTases"/>
    <property type="match status" value="1"/>
</dbReference>
<dbReference type="Gene3D" id="3.40.50.150">
    <property type="entry name" value="Vaccinia Virus protein VP39"/>
    <property type="match status" value="1"/>
</dbReference>
<dbReference type="InterPro" id="IPR029063">
    <property type="entry name" value="SAM-dependent_MTases_sf"/>
</dbReference>
<feature type="domain" description="Methyltransferase" evidence="1">
    <location>
        <begin position="43"/>
        <end position="147"/>
    </location>
</feature>
<comment type="caution">
    <text evidence="2">The sequence shown here is derived from an EMBL/GenBank/DDBJ whole genome shotgun (WGS) entry which is preliminary data.</text>
</comment>